<keyword evidence="10 13" id="KW-1133">Transmembrane helix</keyword>
<keyword evidence="5 13" id="KW-0812">Transmembrane</keyword>
<dbReference type="PANTHER" id="PTHR47355">
    <property type="entry name" value="E3 UBIQUITIN-PROTEIN LIGASE SPL2"/>
    <property type="match status" value="1"/>
</dbReference>
<evidence type="ECO:0000313" key="15">
    <source>
        <dbReference type="EMBL" id="KAF3946860.1"/>
    </source>
</evidence>
<dbReference type="GO" id="GO:0008270">
    <property type="term" value="F:zinc ion binding"/>
    <property type="evidence" value="ECO:0007669"/>
    <property type="project" value="UniProtKB-KW"/>
</dbReference>
<keyword evidence="7 12" id="KW-0863">Zinc-finger</keyword>
<dbReference type="SMART" id="SM00184">
    <property type="entry name" value="RING"/>
    <property type="match status" value="1"/>
</dbReference>
<dbReference type="EC" id="2.3.2.27" evidence="3"/>
<evidence type="ECO:0000256" key="1">
    <source>
        <dbReference type="ARBA" id="ARBA00000900"/>
    </source>
</evidence>
<reference evidence="15" key="1">
    <citation type="submission" date="2020-03" db="EMBL/GenBank/DDBJ databases">
        <title>Castanea mollissima Vanexum genome sequencing.</title>
        <authorList>
            <person name="Staton M."/>
        </authorList>
    </citation>
    <scope>NUCLEOTIDE SEQUENCE</scope>
    <source>
        <tissue evidence="15">Leaf</tissue>
    </source>
</reference>
<dbReference type="Gene3D" id="3.30.40.10">
    <property type="entry name" value="Zinc/RING finger domain, C3HC4 (zinc finger)"/>
    <property type="match status" value="1"/>
</dbReference>
<dbReference type="Pfam" id="PF13920">
    <property type="entry name" value="zf-C3HC4_3"/>
    <property type="match status" value="1"/>
</dbReference>
<evidence type="ECO:0000256" key="2">
    <source>
        <dbReference type="ARBA" id="ARBA00004141"/>
    </source>
</evidence>
<name>A0A8J4Q796_9ROSI</name>
<dbReference type="AlphaFoldDB" id="A0A8J4Q796"/>
<dbReference type="InterPro" id="IPR013083">
    <property type="entry name" value="Znf_RING/FYVE/PHD"/>
</dbReference>
<keyword evidence="11 13" id="KW-0472">Membrane</keyword>
<dbReference type="InterPro" id="IPR001841">
    <property type="entry name" value="Znf_RING"/>
</dbReference>
<dbReference type="PANTHER" id="PTHR47355:SF1">
    <property type="entry name" value="E3 UBIQUITIN-PROTEIN LIGASE SPL2"/>
    <property type="match status" value="1"/>
</dbReference>
<evidence type="ECO:0000256" key="12">
    <source>
        <dbReference type="PROSITE-ProRule" id="PRU00175"/>
    </source>
</evidence>
<dbReference type="GO" id="GO:0016567">
    <property type="term" value="P:protein ubiquitination"/>
    <property type="evidence" value="ECO:0007669"/>
    <property type="project" value="InterPro"/>
</dbReference>
<feature type="transmembrane region" description="Helical" evidence="13">
    <location>
        <begin position="282"/>
        <end position="303"/>
    </location>
</feature>
<dbReference type="OrthoDB" id="1711136at2759"/>
<evidence type="ECO:0000313" key="16">
    <source>
        <dbReference type="Proteomes" id="UP000737018"/>
    </source>
</evidence>
<dbReference type="CDD" id="cd23145">
    <property type="entry name" value="RING-HC_SPL2-like"/>
    <property type="match status" value="1"/>
</dbReference>
<evidence type="ECO:0000256" key="13">
    <source>
        <dbReference type="SAM" id="Phobius"/>
    </source>
</evidence>
<keyword evidence="16" id="KW-1185">Reference proteome</keyword>
<sequence>MSSPEQALASLLSQLALSFDGAVLGIALAYAAVRSLLKFSATSSSLNKILKAPSVVHVSDLRSILAVHDDRDSSSSSQPSDHHHQKLVVLRGTVEAKSAVDSSWKTFKPHVLLSQESGDKAVIVQRTQTCLYNEWKGFFGWTSDLRAIFARSRREQESTSIRVVPFVLVDGGRWPHSDFVVVNMDGSNHPLPLTTVFHQLQPITASPYTFLQALFGHEYPVSLVGLLDEEKILPLGKDITAVGMCSFKNGIPEIKSCKDLPYFLSDLTKDQMIVDLAFRSKILLWVGVAFGSLSIGILGYAVMRNWNRWKEWRQNRQLQQQSQAANPDADTQIASEEETGDVPDGELCVICLMRRRRSAFIPCGHLVCCQLCAISVERESSPKCPVCRQEIRNSVRIYDS</sequence>
<dbReference type="EMBL" id="JRKL02008513">
    <property type="protein sequence ID" value="KAF3946860.1"/>
    <property type="molecule type" value="Genomic_DNA"/>
</dbReference>
<evidence type="ECO:0000256" key="10">
    <source>
        <dbReference type="ARBA" id="ARBA00022989"/>
    </source>
</evidence>
<comment type="catalytic activity">
    <reaction evidence="1">
        <text>S-ubiquitinyl-[E2 ubiquitin-conjugating enzyme]-L-cysteine + [acceptor protein]-L-lysine = [E2 ubiquitin-conjugating enzyme]-L-cysteine + N(6)-ubiquitinyl-[acceptor protein]-L-lysine.</text>
        <dbReference type="EC" id="2.3.2.27"/>
    </reaction>
</comment>
<evidence type="ECO:0000256" key="9">
    <source>
        <dbReference type="ARBA" id="ARBA00022833"/>
    </source>
</evidence>
<evidence type="ECO:0000256" key="5">
    <source>
        <dbReference type="ARBA" id="ARBA00022692"/>
    </source>
</evidence>
<keyword evidence="6" id="KW-0479">Metal-binding</keyword>
<dbReference type="SUPFAM" id="SSF57850">
    <property type="entry name" value="RING/U-box"/>
    <property type="match status" value="1"/>
</dbReference>
<comment type="subcellular location">
    <subcellularLocation>
        <location evidence="2">Membrane</location>
        <topology evidence="2">Multi-pass membrane protein</topology>
    </subcellularLocation>
</comment>
<evidence type="ECO:0000256" key="3">
    <source>
        <dbReference type="ARBA" id="ARBA00012483"/>
    </source>
</evidence>
<evidence type="ECO:0000256" key="8">
    <source>
        <dbReference type="ARBA" id="ARBA00022786"/>
    </source>
</evidence>
<evidence type="ECO:0000256" key="7">
    <source>
        <dbReference type="ARBA" id="ARBA00022771"/>
    </source>
</evidence>
<dbReference type="GO" id="GO:0061630">
    <property type="term" value="F:ubiquitin protein ligase activity"/>
    <property type="evidence" value="ECO:0007669"/>
    <property type="project" value="UniProtKB-EC"/>
</dbReference>
<dbReference type="Pfam" id="PF12483">
    <property type="entry name" value="GIDE"/>
    <property type="match status" value="1"/>
</dbReference>
<dbReference type="GO" id="GO:0016020">
    <property type="term" value="C:membrane"/>
    <property type="evidence" value="ECO:0007669"/>
    <property type="project" value="UniProtKB-SubCell"/>
</dbReference>
<protein>
    <recommendedName>
        <fullName evidence="3">RING-type E3 ubiquitin transferase</fullName>
        <ecNumber evidence="3">2.3.2.27</ecNumber>
    </recommendedName>
</protein>
<dbReference type="FunFam" id="1.10.1170.10:FF:000002">
    <property type="entry name" value="Baculoviral IAP repeat containing 7"/>
    <property type="match status" value="1"/>
</dbReference>
<evidence type="ECO:0000256" key="4">
    <source>
        <dbReference type="ARBA" id="ARBA00022679"/>
    </source>
</evidence>
<dbReference type="InterPro" id="IPR022170">
    <property type="entry name" value="MUL1-like"/>
</dbReference>
<gene>
    <name evidence="15" type="ORF">CMV_026921</name>
</gene>
<evidence type="ECO:0000256" key="11">
    <source>
        <dbReference type="ARBA" id="ARBA00023136"/>
    </source>
</evidence>
<proteinExistence type="predicted"/>
<organism evidence="15 16">
    <name type="scientific">Castanea mollissima</name>
    <name type="common">Chinese chestnut</name>
    <dbReference type="NCBI Taxonomy" id="60419"/>
    <lineage>
        <taxon>Eukaryota</taxon>
        <taxon>Viridiplantae</taxon>
        <taxon>Streptophyta</taxon>
        <taxon>Embryophyta</taxon>
        <taxon>Tracheophyta</taxon>
        <taxon>Spermatophyta</taxon>
        <taxon>Magnoliopsida</taxon>
        <taxon>eudicotyledons</taxon>
        <taxon>Gunneridae</taxon>
        <taxon>Pentapetalae</taxon>
        <taxon>rosids</taxon>
        <taxon>fabids</taxon>
        <taxon>Fagales</taxon>
        <taxon>Fagaceae</taxon>
        <taxon>Castanea</taxon>
    </lineage>
</organism>
<accession>A0A8J4Q796</accession>
<dbReference type="Proteomes" id="UP000737018">
    <property type="component" value="Unassembled WGS sequence"/>
</dbReference>
<keyword evidence="4" id="KW-0808">Transferase</keyword>
<comment type="caution">
    <text evidence="15">The sequence shown here is derived from an EMBL/GenBank/DDBJ whole genome shotgun (WGS) entry which is preliminary data.</text>
</comment>
<feature type="domain" description="RING-type" evidence="14">
    <location>
        <begin position="348"/>
        <end position="388"/>
    </location>
</feature>
<dbReference type="PROSITE" id="PS50089">
    <property type="entry name" value="ZF_RING_2"/>
    <property type="match status" value="1"/>
</dbReference>
<keyword evidence="9" id="KW-0862">Zinc</keyword>
<evidence type="ECO:0000256" key="6">
    <source>
        <dbReference type="ARBA" id="ARBA00022723"/>
    </source>
</evidence>
<keyword evidence="8" id="KW-0833">Ubl conjugation pathway</keyword>
<evidence type="ECO:0000259" key="14">
    <source>
        <dbReference type="PROSITE" id="PS50089"/>
    </source>
</evidence>
<dbReference type="InterPro" id="IPR044247">
    <property type="entry name" value="SPL2-like"/>
</dbReference>